<protein>
    <submittedName>
        <fullName evidence="14">Ligand-gated channel protein</fullName>
    </submittedName>
</protein>
<dbReference type="GO" id="GO:0015344">
    <property type="term" value="F:siderophore uptake transmembrane transporter activity"/>
    <property type="evidence" value="ECO:0007669"/>
    <property type="project" value="TreeGrafter"/>
</dbReference>
<dbReference type="Pfam" id="PF07715">
    <property type="entry name" value="Plug"/>
    <property type="match status" value="1"/>
</dbReference>
<dbReference type="Proteomes" id="UP000051863">
    <property type="component" value="Unassembled WGS sequence"/>
</dbReference>
<evidence type="ECO:0000256" key="4">
    <source>
        <dbReference type="ARBA" id="ARBA00022452"/>
    </source>
</evidence>
<evidence type="ECO:0000256" key="2">
    <source>
        <dbReference type="ARBA" id="ARBA00009810"/>
    </source>
</evidence>
<dbReference type="PANTHER" id="PTHR32552">
    <property type="entry name" value="FERRICHROME IRON RECEPTOR-RELATED"/>
    <property type="match status" value="1"/>
</dbReference>
<keyword evidence="4 10" id="KW-1134">Transmembrane beta strand</keyword>
<name>A0A0R0D225_9GAMM</name>
<evidence type="ECO:0000256" key="9">
    <source>
        <dbReference type="ARBA" id="ARBA00023237"/>
    </source>
</evidence>
<dbReference type="PROSITE" id="PS52016">
    <property type="entry name" value="TONB_DEPENDENT_REC_3"/>
    <property type="match status" value="1"/>
</dbReference>
<comment type="similarity">
    <text evidence="2 10 11">Belongs to the TonB-dependent receptor family.</text>
</comment>
<accession>A0A0R0D225</accession>
<dbReference type="Pfam" id="PF00593">
    <property type="entry name" value="TonB_dep_Rec_b-barrel"/>
    <property type="match status" value="1"/>
</dbReference>
<evidence type="ECO:0000256" key="8">
    <source>
        <dbReference type="ARBA" id="ARBA00023170"/>
    </source>
</evidence>
<gene>
    <name evidence="14" type="ORF">ABB27_03205</name>
</gene>
<sequence length="688" mass="76284">MAAPQAATASAAGVENDTATQLDTVRVVSQRANRVSNGATNLDLDIKETPQSISVVSGEQMQQFGIDNLNDALRLATGIQVEEWETNRTNYVARGFDIKNTQIDGVGLPNDWGIVTGAMDAYGYEKLEVIRGANGLLTGVGNASGTINYVRKRPTNEAKGQLGVSVGSWGKRRVEVDYATPFTDDGRWAGRVVAAHEDGDSYLRGFNTDRNFLYGVVDGQIGDNGTLTLGYSWQKANSDQNMWGALTFVNADGSQASWRRSASTTQDWTYWDTKTETAFAEYTHQLSADWQVKASYNYRKLGSDDQLFFAYTTTGLDPLTGQGLVGWSYKGIDEGSSHLGDITVNGRFQLFGREQEAMFGFSIAKSAETTWDHPVDGNDPSFGALPAFPYAGNVVAEPQWGARTKASWTNQRLKRGYGATRLSFTDRLKAVVGVNWAEYHRDGNNGVAFSQTEDNVSPYAGLTWDFNDSVLGYVSYSDIYQPQDQYDIKHVYLDPTKGVNYEVGVKAEWLDRRLLTTLALFKAKQENLSTYGGYDFATANYWYYGVDVESKGVEFEATGKLSDNTSLVLGYTQLKMSNQDGGSTYTWVPRRTANLMLTSRLPAYEALSFGLGGRWQSDTSTKESYTNMVVRQGSYAVLNAFIAWDVLPNATVRANINNLTDQKYINSLYQIGYYGAPRNYQLSFDWRF</sequence>
<dbReference type="InterPro" id="IPR012910">
    <property type="entry name" value="Plug_dom"/>
</dbReference>
<dbReference type="AlphaFoldDB" id="A0A0R0D225"/>
<feature type="domain" description="TonB-dependent receptor-like beta-barrel" evidence="12">
    <location>
        <begin position="219"/>
        <end position="659"/>
    </location>
</feature>
<evidence type="ECO:0000313" key="14">
    <source>
        <dbReference type="EMBL" id="KRG71400.1"/>
    </source>
</evidence>
<keyword evidence="7 10" id="KW-0472">Membrane</keyword>
<dbReference type="EMBL" id="LDJJ01000009">
    <property type="protein sequence ID" value="KRG71400.1"/>
    <property type="molecule type" value="Genomic_DNA"/>
</dbReference>
<dbReference type="InterPro" id="IPR039426">
    <property type="entry name" value="TonB-dep_rcpt-like"/>
</dbReference>
<dbReference type="Gene3D" id="2.170.130.10">
    <property type="entry name" value="TonB-dependent receptor, plug domain"/>
    <property type="match status" value="1"/>
</dbReference>
<keyword evidence="5 10" id="KW-0812">Transmembrane</keyword>
<evidence type="ECO:0000259" key="13">
    <source>
        <dbReference type="Pfam" id="PF07715"/>
    </source>
</evidence>
<evidence type="ECO:0000256" key="1">
    <source>
        <dbReference type="ARBA" id="ARBA00004571"/>
    </source>
</evidence>
<dbReference type="InterPro" id="IPR000531">
    <property type="entry name" value="Beta-barrel_TonB"/>
</dbReference>
<evidence type="ECO:0000256" key="7">
    <source>
        <dbReference type="ARBA" id="ARBA00023136"/>
    </source>
</evidence>
<reference evidence="14 15" key="1">
    <citation type="submission" date="2015-05" db="EMBL/GenBank/DDBJ databases">
        <title>Genome sequencing and analysis of members of genus Stenotrophomonas.</title>
        <authorList>
            <person name="Patil P.P."/>
            <person name="Midha S."/>
            <person name="Patil P.B."/>
        </authorList>
    </citation>
    <scope>NUCLEOTIDE SEQUENCE [LARGE SCALE GENOMIC DNA]</scope>
    <source>
        <strain evidence="14 15">DSM 18941</strain>
    </source>
</reference>
<evidence type="ECO:0000256" key="10">
    <source>
        <dbReference type="PROSITE-ProRule" id="PRU01360"/>
    </source>
</evidence>
<evidence type="ECO:0000259" key="12">
    <source>
        <dbReference type="Pfam" id="PF00593"/>
    </source>
</evidence>
<keyword evidence="3 10" id="KW-0813">Transport</keyword>
<dbReference type="CDD" id="cd01347">
    <property type="entry name" value="ligand_gated_channel"/>
    <property type="match status" value="1"/>
</dbReference>
<evidence type="ECO:0000256" key="5">
    <source>
        <dbReference type="ARBA" id="ARBA00022692"/>
    </source>
</evidence>
<evidence type="ECO:0000256" key="11">
    <source>
        <dbReference type="RuleBase" id="RU003357"/>
    </source>
</evidence>
<dbReference type="InterPro" id="IPR036942">
    <property type="entry name" value="Beta-barrel_TonB_sf"/>
</dbReference>
<dbReference type="InterPro" id="IPR037066">
    <property type="entry name" value="Plug_dom_sf"/>
</dbReference>
<dbReference type="PANTHER" id="PTHR32552:SF74">
    <property type="entry name" value="HYDROXAMATE SIDEROPHORE RECEPTOR FHUE"/>
    <property type="match status" value="1"/>
</dbReference>
<evidence type="ECO:0000256" key="6">
    <source>
        <dbReference type="ARBA" id="ARBA00023077"/>
    </source>
</evidence>
<dbReference type="Gene3D" id="2.40.170.20">
    <property type="entry name" value="TonB-dependent receptor, beta-barrel domain"/>
    <property type="match status" value="1"/>
</dbReference>
<evidence type="ECO:0000313" key="15">
    <source>
        <dbReference type="Proteomes" id="UP000051863"/>
    </source>
</evidence>
<proteinExistence type="inferred from homology"/>
<dbReference type="NCBIfam" id="TIGR01783">
    <property type="entry name" value="TonB-siderophor"/>
    <property type="match status" value="1"/>
</dbReference>
<dbReference type="InterPro" id="IPR010105">
    <property type="entry name" value="TonB_sidphr_rcpt"/>
</dbReference>
<organism evidence="14 15">
    <name type="scientific">Stenotrophomonas terrae</name>
    <dbReference type="NCBI Taxonomy" id="405446"/>
    <lineage>
        <taxon>Bacteria</taxon>
        <taxon>Pseudomonadati</taxon>
        <taxon>Pseudomonadota</taxon>
        <taxon>Gammaproteobacteria</taxon>
        <taxon>Lysobacterales</taxon>
        <taxon>Lysobacteraceae</taxon>
        <taxon>Stenotrophomonas</taxon>
    </lineage>
</organism>
<keyword evidence="8" id="KW-0675">Receptor</keyword>
<comment type="subcellular location">
    <subcellularLocation>
        <location evidence="1 10">Cell outer membrane</location>
        <topology evidence="1 10">Multi-pass membrane protein</topology>
    </subcellularLocation>
</comment>
<keyword evidence="9 10" id="KW-0998">Cell outer membrane</keyword>
<feature type="domain" description="TonB-dependent receptor plug" evidence="13">
    <location>
        <begin position="46"/>
        <end position="146"/>
    </location>
</feature>
<keyword evidence="6 11" id="KW-0798">TonB box</keyword>
<dbReference type="GO" id="GO:0038023">
    <property type="term" value="F:signaling receptor activity"/>
    <property type="evidence" value="ECO:0007669"/>
    <property type="project" value="InterPro"/>
</dbReference>
<evidence type="ECO:0000256" key="3">
    <source>
        <dbReference type="ARBA" id="ARBA00022448"/>
    </source>
</evidence>
<comment type="caution">
    <text evidence="14">The sequence shown here is derived from an EMBL/GenBank/DDBJ whole genome shotgun (WGS) entry which is preliminary data.</text>
</comment>
<dbReference type="PATRIC" id="fig|405446.3.peg.3782"/>
<keyword evidence="15" id="KW-1185">Reference proteome</keyword>
<dbReference type="GO" id="GO:0015891">
    <property type="term" value="P:siderophore transport"/>
    <property type="evidence" value="ECO:0007669"/>
    <property type="project" value="InterPro"/>
</dbReference>
<dbReference type="GO" id="GO:0009279">
    <property type="term" value="C:cell outer membrane"/>
    <property type="evidence" value="ECO:0007669"/>
    <property type="project" value="UniProtKB-SubCell"/>
</dbReference>
<dbReference type="SUPFAM" id="SSF56935">
    <property type="entry name" value="Porins"/>
    <property type="match status" value="1"/>
</dbReference>